<evidence type="ECO:0000313" key="2">
    <source>
        <dbReference type="Proteomes" id="UP000295444"/>
    </source>
</evidence>
<dbReference type="EMBL" id="SNXZ01000003">
    <property type="protein sequence ID" value="TDP97644.1"/>
    <property type="molecule type" value="Genomic_DNA"/>
</dbReference>
<proteinExistence type="predicted"/>
<comment type="caution">
    <text evidence="1">The sequence shown here is derived from an EMBL/GenBank/DDBJ whole genome shotgun (WGS) entry which is preliminary data.</text>
</comment>
<accession>A0A4R6SDA9</accession>
<protein>
    <submittedName>
        <fullName evidence="1">Uncharacterized protein</fullName>
    </submittedName>
</protein>
<name>A0A4R6SDA9_LABRH</name>
<dbReference type="RefSeq" id="WP_133850817.1">
    <property type="nucleotide sequence ID" value="NZ_SNXZ01000003.1"/>
</dbReference>
<gene>
    <name evidence="1" type="ORF">EV186_103608</name>
</gene>
<evidence type="ECO:0000313" key="1">
    <source>
        <dbReference type="EMBL" id="TDP97644.1"/>
    </source>
</evidence>
<organism evidence="1 2">
    <name type="scientific">Labedaea rhizosphaerae</name>
    <dbReference type="NCBI Taxonomy" id="598644"/>
    <lineage>
        <taxon>Bacteria</taxon>
        <taxon>Bacillati</taxon>
        <taxon>Actinomycetota</taxon>
        <taxon>Actinomycetes</taxon>
        <taxon>Pseudonocardiales</taxon>
        <taxon>Pseudonocardiaceae</taxon>
        <taxon>Labedaea</taxon>
    </lineage>
</organism>
<dbReference type="OrthoDB" id="3358333at2"/>
<sequence>MSLTATFDDAAGRVRLVAAAAPGTADTALFERSLDGTVWTTVRGGEAVPLLAGGCRLDDYEYPAGVPTMYRVSYVDSADVVWAGTGTVASANNAAVTPTLPGGVAEGDALYLVAGIRGTAGSANTPAGWTLIYDSTSLRVFTRRYTAGVTAPTVTFSGGVAGDDTLAAIAALRNGSTTPSTSATVVNASQQNVPVPGFVVPDAGSLALRPFKKQAASTAVALSGWGQLAYGSSSAGSGATLGVLGFGDYAANTAVPAQTVTVTGGVAAASRAASIVVPRAAYVTQETATVTPAQTGVWLKNIGRAYLSRKITVTDIGTITRRARGGAQDIIARTLGIAVTDLRGGAEFTLQVTTPTLTDAADLEARLAAGDVVFLQPPDTDDCPIPTGYFWVGDVARSQHSKRTTRRFFDLPMVEVAAPSSSIVPITATYQSVLNTYATYAALLAGEPTYADVIDMTGVPDVVVP</sequence>
<keyword evidence="2" id="KW-1185">Reference proteome</keyword>
<dbReference type="Proteomes" id="UP000295444">
    <property type="component" value="Unassembled WGS sequence"/>
</dbReference>
<dbReference type="AlphaFoldDB" id="A0A4R6SDA9"/>
<reference evidence="1 2" key="1">
    <citation type="submission" date="2019-03" db="EMBL/GenBank/DDBJ databases">
        <title>Genomic Encyclopedia of Type Strains, Phase IV (KMG-IV): sequencing the most valuable type-strain genomes for metagenomic binning, comparative biology and taxonomic classification.</title>
        <authorList>
            <person name="Goeker M."/>
        </authorList>
    </citation>
    <scope>NUCLEOTIDE SEQUENCE [LARGE SCALE GENOMIC DNA]</scope>
    <source>
        <strain evidence="1 2">DSM 45361</strain>
    </source>
</reference>